<protein>
    <submittedName>
        <fullName evidence="1">Uncharacterized protein</fullName>
    </submittedName>
</protein>
<comment type="caution">
    <text evidence="1">The sequence shown here is derived from an EMBL/GenBank/DDBJ whole genome shotgun (WGS) entry which is preliminary data.</text>
</comment>
<feature type="non-terminal residue" evidence="1">
    <location>
        <position position="175"/>
    </location>
</feature>
<gene>
    <name evidence="1" type="ORF">THAOC_03432</name>
</gene>
<evidence type="ECO:0000313" key="1">
    <source>
        <dbReference type="EMBL" id="EJK74866.1"/>
    </source>
</evidence>
<sequence length="175" mass="19511">MGSRCPQRDVDLERAIKMSYLMPNLIWRKPPSSSGTKAAVMQSICRRRLNMACKMDIVGLVRDYERDVLMAKELEPTPAGRRTNTAIGHMGNEAFVIAVTRYFGQSSYITRSMAGLYFGKKGEQVNENATNLCCAHLPGGGFRILHDQVKTLIITFLHLAGVEADEESALWMLGK</sequence>
<evidence type="ECO:0000313" key="2">
    <source>
        <dbReference type="Proteomes" id="UP000266841"/>
    </source>
</evidence>
<dbReference type="Proteomes" id="UP000266841">
    <property type="component" value="Unassembled WGS sequence"/>
</dbReference>
<reference evidence="1 2" key="1">
    <citation type="journal article" date="2012" name="Genome Biol.">
        <title>Genome and low-iron response of an oceanic diatom adapted to chronic iron limitation.</title>
        <authorList>
            <person name="Lommer M."/>
            <person name="Specht M."/>
            <person name="Roy A.S."/>
            <person name="Kraemer L."/>
            <person name="Andreson R."/>
            <person name="Gutowska M.A."/>
            <person name="Wolf J."/>
            <person name="Bergner S.V."/>
            <person name="Schilhabel M.B."/>
            <person name="Klostermeier U.C."/>
            <person name="Beiko R.G."/>
            <person name="Rosenstiel P."/>
            <person name="Hippler M."/>
            <person name="Laroche J."/>
        </authorList>
    </citation>
    <scope>NUCLEOTIDE SEQUENCE [LARGE SCALE GENOMIC DNA]</scope>
    <source>
        <strain evidence="1 2">CCMP1005</strain>
    </source>
</reference>
<accession>K0TKY7</accession>
<proteinExistence type="predicted"/>
<keyword evidence="2" id="KW-1185">Reference proteome</keyword>
<name>K0TKY7_THAOC</name>
<dbReference type="EMBL" id="AGNL01003308">
    <property type="protein sequence ID" value="EJK74866.1"/>
    <property type="molecule type" value="Genomic_DNA"/>
</dbReference>
<organism evidence="1 2">
    <name type="scientific">Thalassiosira oceanica</name>
    <name type="common">Marine diatom</name>
    <dbReference type="NCBI Taxonomy" id="159749"/>
    <lineage>
        <taxon>Eukaryota</taxon>
        <taxon>Sar</taxon>
        <taxon>Stramenopiles</taxon>
        <taxon>Ochrophyta</taxon>
        <taxon>Bacillariophyta</taxon>
        <taxon>Coscinodiscophyceae</taxon>
        <taxon>Thalassiosirophycidae</taxon>
        <taxon>Thalassiosirales</taxon>
        <taxon>Thalassiosiraceae</taxon>
        <taxon>Thalassiosira</taxon>
    </lineage>
</organism>
<dbReference type="AlphaFoldDB" id="K0TKY7"/>